<keyword evidence="1" id="KW-1133">Transmembrane helix</keyword>
<dbReference type="EMBL" id="UINC01030586">
    <property type="protein sequence ID" value="SVB15218.1"/>
    <property type="molecule type" value="Genomic_DNA"/>
</dbReference>
<gene>
    <name evidence="2" type="ORF">METZ01_LOCUS168072</name>
</gene>
<accession>A0A382BN10</accession>
<evidence type="ECO:0000256" key="1">
    <source>
        <dbReference type="SAM" id="Phobius"/>
    </source>
</evidence>
<dbReference type="AlphaFoldDB" id="A0A382BN10"/>
<proteinExistence type="predicted"/>
<name>A0A382BN10_9ZZZZ</name>
<reference evidence="2" key="1">
    <citation type="submission" date="2018-05" db="EMBL/GenBank/DDBJ databases">
        <authorList>
            <person name="Lanie J.A."/>
            <person name="Ng W.-L."/>
            <person name="Kazmierczak K.M."/>
            <person name="Andrzejewski T.M."/>
            <person name="Davidsen T.M."/>
            <person name="Wayne K.J."/>
            <person name="Tettelin H."/>
            <person name="Glass J.I."/>
            <person name="Rusch D."/>
            <person name="Podicherti R."/>
            <person name="Tsui H.-C.T."/>
            <person name="Winkler M.E."/>
        </authorList>
    </citation>
    <scope>NUCLEOTIDE SEQUENCE</scope>
</reference>
<evidence type="ECO:0000313" key="2">
    <source>
        <dbReference type="EMBL" id="SVB15218.1"/>
    </source>
</evidence>
<keyword evidence="1" id="KW-0472">Membrane</keyword>
<feature type="transmembrane region" description="Helical" evidence="1">
    <location>
        <begin position="59"/>
        <end position="80"/>
    </location>
</feature>
<organism evidence="2">
    <name type="scientific">marine metagenome</name>
    <dbReference type="NCBI Taxonomy" id="408172"/>
    <lineage>
        <taxon>unclassified sequences</taxon>
        <taxon>metagenomes</taxon>
        <taxon>ecological metagenomes</taxon>
    </lineage>
</organism>
<sequence length="185" mass="21040">MSLIFRLIRGKLQDRTTYVVALIVGTLINLYGQLFVPWIRNVGDPFVVFGDELANRPYLTLSSMFLAYAFPFCVGIYSAVAARYKNRRVESIADFPERKPDPVFRVALDGSLVELGARTREFFEKYNIDSAQKILGLEAWEKVKADRSGQNHLTVSFDPEGAEYLVRHTPTTNDQINVYLTRLPA</sequence>
<feature type="transmembrane region" description="Helical" evidence="1">
    <location>
        <begin position="20"/>
        <end position="39"/>
    </location>
</feature>
<keyword evidence="1" id="KW-0812">Transmembrane</keyword>
<protein>
    <submittedName>
        <fullName evidence="2">Uncharacterized protein</fullName>
    </submittedName>
</protein>